<proteinExistence type="predicted"/>
<evidence type="ECO:0000313" key="1">
    <source>
        <dbReference type="EMBL" id="PRY89147.1"/>
    </source>
</evidence>
<keyword evidence="2" id="KW-1185">Reference proteome</keyword>
<dbReference type="AlphaFoldDB" id="A0A2T0WR48"/>
<dbReference type="Gene3D" id="1.25.10.90">
    <property type="match status" value="1"/>
</dbReference>
<dbReference type="CDD" id="cd06561">
    <property type="entry name" value="AlkD_like"/>
    <property type="match status" value="1"/>
</dbReference>
<dbReference type="PANTHER" id="PTHR34070">
    <property type="entry name" value="ARMADILLO-TYPE FOLD"/>
    <property type="match status" value="1"/>
</dbReference>
<comment type="caution">
    <text evidence="1">The sequence shown here is derived from an EMBL/GenBank/DDBJ whole genome shotgun (WGS) entry which is preliminary data.</text>
</comment>
<dbReference type="InterPro" id="IPR014825">
    <property type="entry name" value="DNA_alkylation"/>
</dbReference>
<dbReference type="SUPFAM" id="SSF48371">
    <property type="entry name" value="ARM repeat"/>
    <property type="match status" value="1"/>
</dbReference>
<dbReference type="Pfam" id="PF08713">
    <property type="entry name" value="DNA_alkylation"/>
    <property type="match status" value="1"/>
</dbReference>
<dbReference type="PANTHER" id="PTHR34070:SF1">
    <property type="entry name" value="DNA ALKYLATION REPAIR PROTEIN"/>
    <property type="match status" value="1"/>
</dbReference>
<name>A0A2T0WR48_9BACT</name>
<dbReference type="RefSeq" id="WP_106132922.1">
    <property type="nucleotide sequence ID" value="NZ_PVTR01000003.1"/>
</dbReference>
<dbReference type="OrthoDB" id="1117222at2"/>
<accession>A0A2T0WR48</accession>
<dbReference type="Proteomes" id="UP000238157">
    <property type="component" value="Unassembled WGS sequence"/>
</dbReference>
<sequence length="237" mass="28010">MTLLSDIIILEIQGFSDPSKVVFHQKFFKTGIGEYGEGDQFLGVKVPELRQITKKYWKDITAFEIKKLLDSPYHEVRLAGIFILVQKYEKSKNEKEKEAWVDFYLDNKSAVNNWDLVDSSAPRILGAWLHDKPKDLLYDLARSGKLWDQRIAMLSTFYFIRNHHFEDALAIAEILIQHSEDLIQKAVGWMIREVANRDLKTGVDFLELHWKKMPRTMLRYAIEKFDEELRQEFLKRK</sequence>
<reference evidence="1 2" key="1">
    <citation type="submission" date="2018-03" db="EMBL/GenBank/DDBJ databases">
        <title>Genomic Encyclopedia of Archaeal and Bacterial Type Strains, Phase II (KMG-II): from individual species to whole genera.</title>
        <authorList>
            <person name="Goeker M."/>
        </authorList>
    </citation>
    <scope>NUCLEOTIDE SEQUENCE [LARGE SCALE GENOMIC DNA]</scope>
    <source>
        <strain evidence="1 2">DSM 27929</strain>
    </source>
</reference>
<protein>
    <submittedName>
        <fullName evidence="1">3-methyladenine DNA glycosylase AlkD</fullName>
    </submittedName>
</protein>
<gene>
    <name evidence="1" type="ORF">CLW00_103269</name>
</gene>
<dbReference type="EMBL" id="PVTR01000003">
    <property type="protein sequence ID" value="PRY89147.1"/>
    <property type="molecule type" value="Genomic_DNA"/>
</dbReference>
<organism evidence="1 2">
    <name type="scientific">Mongoliibacter ruber</name>
    <dbReference type="NCBI Taxonomy" id="1750599"/>
    <lineage>
        <taxon>Bacteria</taxon>
        <taxon>Pseudomonadati</taxon>
        <taxon>Bacteroidota</taxon>
        <taxon>Cytophagia</taxon>
        <taxon>Cytophagales</taxon>
        <taxon>Cyclobacteriaceae</taxon>
        <taxon>Mongoliibacter</taxon>
    </lineage>
</organism>
<dbReference type="InterPro" id="IPR016024">
    <property type="entry name" value="ARM-type_fold"/>
</dbReference>
<evidence type="ECO:0000313" key="2">
    <source>
        <dbReference type="Proteomes" id="UP000238157"/>
    </source>
</evidence>